<dbReference type="AlphaFoldDB" id="A0A0N0P8V3"/>
<evidence type="ECO:0000313" key="1">
    <source>
        <dbReference type="EMBL" id="KPI90386.1"/>
    </source>
</evidence>
<reference evidence="1 2" key="1">
    <citation type="journal article" date="2015" name="PLoS Pathog.">
        <title>Leptomonas seymouri: Adaptations to the Dixenous Life Cycle Analyzed by Genome Sequencing, Transcriptome Profiling and Co-infection with Leishmania donovani.</title>
        <authorList>
            <person name="Kraeva N."/>
            <person name="Butenko A."/>
            <person name="Hlavacova J."/>
            <person name="Kostygov A."/>
            <person name="Myskova J."/>
            <person name="Grybchuk D."/>
            <person name="Lestinova T."/>
            <person name="Votypka J."/>
            <person name="Volf P."/>
            <person name="Opperdoes F."/>
            <person name="Flegontov P."/>
            <person name="Lukes J."/>
            <person name="Yurchenko V."/>
        </authorList>
    </citation>
    <scope>NUCLEOTIDE SEQUENCE [LARGE SCALE GENOMIC DNA]</scope>
    <source>
        <strain evidence="1 2">ATCC 30220</strain>
    </source>
</reference>
<accession>A0A0N0P8V3</accession>
<keyword evidence="1" id="KW-0378">Hydrolase</keyword>
<evidence type="ECO:0000313" key="2">
    <source>
        <dbReference type="Proteomes" id="UP000038009"/>
    </source>
</evidence>
<dbReference type="GO" id="GO:0016787">
    <property type="term" value="F:hydrolase activity"/>
    <property type="evidence" value="ECO:0007669"/>
    <property type="project" value="UniProtKB-KW"/>
</dbReference>
<keyword evidence="2" id="KW-1185">Reference proteome</keyword>
<proteinExistence type="predicted"/>
<organism evidence="1 2">
    <name type="scientific">Leptomonas seymouri</name>
    <dbReference type="NCBI Taxonomy" id="5684"/>
    <lineage>
        <taxon>Eukaryota</taxon>
        <taxon>Discoba</taxon>
        <taxon>Euglenozoa</taxon>
        <taxon>Kinetoplastea</taxon>
        <taxon>Metakinetoplastina</taxon>
        <taxon>Trypanosomatida</taxon>
        <taxon>Trypanosomatidae</taxon>
        <taxon>Leishmaniinae</taxon>
        <taxon>Leptomonas</taxon>
    </lineage>
</organism>
<dbReference type="Gene3D" id="3.30.70.360">
    <property type="match status" value="1"/>
</dbReference>
<dbReference type="Gene3D" id="3.40.630.10">
    <property type="entry name" value="Zn peptidases"/>
    <property type="match status" value="1"/>
</dbReference>
<comment type="caution">
    <text evidence="1">The sequence shown here is derived from an EMBL/GenBank/DDBJ whole genome shotgun (WGS) entry which is preliminary data.</text>
</comment>
<dbReference type="VEuPathDB" id="TriTrypDB:Lsey_0006_0200"/>
<dbReference type="EMBL" id="LJSK01000006">
    <property type="protein sequence ID" value="KPI90386.1"/>
    <property type="molecule type" value="Genomic_DNA"/>
</dbReference>
<dbReference type="Proteomes" id="UP000038009">
    <property type="component" value="Unassembled WGS sequence"/>
</dbReference>
<sequence length="169" mass="18362">MHCTEIMDSVRFIFPPCREAAVWHCGGSGEGWCDGLCEEHAFDMHCMPLCESGTAGLRPALTPSYADPFKLVIRGFGRCVSTPQLLVLPVPVALAVVTVAQTIAFRKGDLKVVHVVSITTMTTGLNESHSVILDEMKLLRTVPWTGKNVRELSTCASLHVSLKYACAMA</sequence>
<protein>
    <submittedName>
        <fullName evidence="1">Putative N-acyl-L-amino acid amidohydrolase</fullName>
    </submittedName>
</protein>
<name>A0A0N0P8V3_LEPSE</name>
<gene>
    <name evidence="1" type="ORF">ABL78_0462</name>
</gene>